<dbReference type="GO" id="GO:0036126">
    <property type="term" value="C:sperm flagellum"/>
    <property type="evidence" value="ECO:0007669"/>
    <property type="project" value="TreeGrafter"/>
</dbReference>
<evidence type="ECO:0000313" key="4">
    <source>
        <dbReference type="EMBL" id="KAL1522106.1"/>
    </source>
</evidence>
<dbReference type="InterPro" id="IPR033336">
    <property type="entry name" value="SAXO1/2"/>
</dbReference>
<keyword evidence="5" id="KW-1185">Reference proteome</keyword>
<dbReference type="AlphaFoldDB" id="A0AB34JN38"/>
<dbReference type="GO" id="GO:0005879">
    <property type="term" value="C:axonemal microtubule"/>
    <property type="evidence" value="ECO:0007669"/>
    <property type="project" value="TreeGrafter"/>
</dbReference>
<dbReference type="GO" id="GO:0005524">
    <property type="term" value="F:ATP binding"/>
    <property type="evidence" value="ECO:0007669"/>
    <property type="project" value="UniProtKB-KW"/>
</dbReference>
<dbReference type="GO" id="GO:0005814">
    <property type="term" value="C:centriole"/>
    <property type="evidence" value="ECO:0007669"/>
    <property type="project" value="TreeGrafter"/>
</dbReference>
<gene>
    <name evidence="4" type="ORF">AB1Y20_021749</name>
</gene>
<keyword evidence="3" id="KW-0067">ATP-binding</keyword>
<dbReference type="InterPro" id="IPR029047">
    <property type="entry name" value="HSP70_peptide-bd_sf"/>
</dbReference>
<protein>
    <submittedName>
        <fullName evidence="4">Uncharacterized protein</fullName>
    </submittedName>
</protein>
<dbReference type="Proteomes" id="UP001515480">
    <property type="component" value="Unassembled WGS sequence"/>
</dbReference>
<dbReference type="Pfam" id="PF05217">
    <property type="entry name" value="SAXO1-2"/>
    <property type="match status" value="1"/>
</dbReference>
<comment type="similarity">
    <text evidence="1">Belongs to the FAM154 family.</text>
</comment>
<evidence type="ECO:0000256" key="3">
    <source>
        <dbReference type="ARBA" id="ARBA00022840"/>
    </source>
</evidence>
<evidence type="ECO:0000256" key="2">
    <source>
        <dbReference type="ARBA" id="ARBA00022741"/>
    </source>
</evidence>
<name>A0AB34JN38_PRYPA</name>
<reference evidence="4 5" key="1">
    <citation type="journal article" date="2024" name="Science">
        <title>Giant polyketide synthase enzymes in the biosynthesis of giant marine polyether toxins.</title>
        <authorList>
            <person name="Fallon T.R."/>
            <person name="Shende V.V."/>
            <person name="Wierzbicki I.H."/>
            <person name="Pendleton A.L."/>
            <person name="Watervoot N.F."/>
            <person name="Auber R.P."/>
            <person name="Gonzalez D.J."/>
            <person name="Wisecaver J.H."/>
            <person name="Moore B.S."/>
        </authorList>
    </citation>
    <scope>NUCLEOTIDE SEQUENCE [LARGE SCALE GENOMIC DNA]</scope>
    <source>
        <strain evidence="4 5">12B1</strain>
    </source>
</reference>
<accession>A0AB34JN38</accession>
<proteinExistence type="inferred from homology"/>
<comment type="caution">
    <text evidence="4">The sequence shown here is derived from an EMBL/GenBank/DDBJ whole genome shotgun (WGS) entry which is preliminary data.</text>
</comment>
<dbReference type="Gene3D" id="2.60.34.10">
    <property type="entry name" value="Substrate Binding Domain Of DNAk, Chain A, domain 1"/>
    <property type="match status" value="1"/>
</dbReference>
<evidence type="ECO:0000313" key="5">
    <source>
        <dbReference type="Proteomes" id="UP001515480"/>
    </source>
</evidence>
<organism evidence="4 5">
    <name type="scientific">Prymnesium parvum</name>
    <name type="common">Toxic golden alga</name>
    <dbReference type="NCBI Taxonomy" id="97485"/>
    <lineage>
        <taxon>Eukaryota</taxon>
        <taxon>Haptista</taxon>
        <taxon>Haptophyta</taxon>
        <taxon>Prymnesiophyceae</taxon>
        <taxon>Prymnesiales</taxon>
        <taxon>Prymnesiaceae</taxon>
        <taxon>Prymnesium</taxon>
    </lineage>
</organism>
<dbReference type="PANTHER" id="PTHR31516">
    <property type="entry name" value="STABILIZER OF AXONEMAL MICROTUBULES 2"/>
    <property type="match status" value="1"/>
</dbReference>
<dbReference type="GO" id="GO:0140662">
    <property type="term" value="F:ATP-dependent protein folding chaperone"/>
    <property type="evidence" value="ECO:0007669"/>
    <property type="project" value="InterPro"/>
</dbReference>
<keyword evidence="2" id="KW-0547">Nucleotide-binding</keyword>
<dbReference type="SUPFAM" id="SSF100920">
    <property type="entry name" value="Heat shock protein 70kD (HSP70), peptide-binding domain"/>
    <property type="match status" value="1"/>
</dbReference>
<dbReference type="GO" id="GO:0036064">
    <property type="term" value="C:ciliary basal body"/>
    <property type="evidence" value="ECO:0007669"/>
    <property type="project" value="TreeGrafter"/>
</dbReference>
<sequence length="343" mass="38376">MAQELEVTPIKSPWKAETFKDKEMTPWMPWVVPLESTSTYTAHYKNWGTQRSPSCKPKNERVATAPFNARSTAQDSYLPWDKDGRRESCKPLAKSLGHSKFENSTTHRDAYRPWNVGKQASFKPQQTTLEPHKFVARSTHQDSYVGHDGVEPRRPFLPAETLADKTKFDGISTMNAHYLPWPVQKNGMAPRPVPQLDLGGDPRMPTGTTAHRDAYTELRLPSGCKAALGVQVIPGKFHLMIPKGSSIPTKKSGIFTTTADNQQVIEVVVIAMPDNNGNPDLGVELGHFPLGKILPTRAGVAQVDVTMNLGLDSSIRVTAHNRQNDYQVSMIIRDKFKYLKFER</sequence>
<evidence type="ECO:0000256" key="1">
    <source>
        <dbReference type="ARBA" id="ARBA00008738"/>
    </source>
</evidence>
<dbReference type="InterPro" id="IPR013126">
    <property type="entry name" value="Hsp_70_fam"/>
</dbReference>
<dbReference type="EMBL" id="JBGBPQ010000007">
    <property type="protein sequence ID" value="KAL1522106.1"/>
    <property type="molecule type" value="Genomic_DNA"/>
</dbReference>
<dbReference type="Pfam" id="PF00012">
    <property type="entry name" value="HSP70"/>
    <property type="match status" value="1"/>
</dbReference>
<dbReference type="GO" id="GO:0008017">
    <property type="term" value="F:microtubule binding"/>
    <property type="evidence" value="ECO:0007669"/>
    <property type="project" value="InterPro"/>
</dbReference>
<dbReference type="PANTHER" id="PTHR31516:SF17">
    <property type="entry name" value="STABILIZER OF AXONEMAL MICROTUBULES 2"/>
    <property type="match status" value="1"/>
</dbReference>